<dbReference type="OrthoDB" id="1000249at2759"/>
<accession>A0A9D3VAR5</accession>
<evidence type="ECO:0000313" key="1">
    <source>
        <dbReference type="EMBL" id="KAH1074706.1"/>
    </source>
</evidence>
<reference evidence="1 2" key="1">
    <citation type="journal article" date="2021" name="Plant Biotechnol. J.">
        <title>Multi-omics assisted identification of the key and species-specific regulatory components of drought-tolerant mechanisms in Gossypium stocksii.</title>
        <authorList>
            <person name="Yu D."/>
            <person name="Ke L."/>
            <person name="Zhang D."/>
            <person name="Wu Y."/>
            <person name="Sun Y."/>
            <person name="Mei J."/>
            <person name="Sun J."/>
            <person name="Sun Y."/>
        </authorList>
    </citation>
    <scope>NUCLEOTIDE SEQUENCE [LARGE SCALE GENOMIC DNA]</scope>
    <source>
        <strain evidence="2">cv. E1</strain>
        <tissue evidence="1">Leaf</tissue>
    </source>
</reference>
<evidence type="ECO:0000313" key="2">
    <source>
        <dbReference type="Proteomes" id="UP000828251"/>
    </source>
</evidence>
<dbReference type="AlphaFoldDB" id="A0A9D3VAR5"/>
<dbReference type="Proteomes" id="UP000828251">
    <property type="component" value="Unassembled WGS sequence"/>
</dbReference>
<proteinExistence type="predicted"/>
<protein>
    <submittedName>
        <fullName evidence="1">Uncharacterized protein</fullName>
    </submittedName>
</protein>
<comment type="caution">
    <text evidence="1">The sequence shown here is derived from an EMBL/GenBank/DDBJ whole genome shotgun (WGS) entry which is preliminary data.</text>
</comment>
<organism evidence="1 2">
    <name type="scientific">Gossypium stocksii</name>
    <dbReference type="NCBI Taxonomy" id="47602"/>
    <lineage>
        <taxon>Eukaryota</taxon>
        <taxon>Viridiplantae</taxon>
        <taxon>Streptophyta</taxon>
        <taxon>Embryophyta</taxon>
        <taxon>Tracheophyta</taxon>
        <taxon>Spermatophyta</taxon>
        <taxon>Magnoliopsida</taxon>
        <taxon>eudicotyledons</taxon>
        <taxon>Gunneridae</taxon>
        <taxon>Pentapetalae</taxon>
        <taxon>rosids</taxon>
        <taxon>malvids</taxon>
        <taxon>Malvales</taxon>
        <taxon>Malvaceae</taxon>
        <taxon>Malvoideae</taxon>
        <taxon>Gossypium</taxon>
    </lineage>
</organism>
<gene>
    <name evidence="1" type="ORF">J1N35_027034</name>
</gene>
<name>A0A9D3VAR5_9ROSI</name>
<dbReference type="EMBL" id="JAIQCV010000008">
    <property type="protein sequence ID" value="KAH1074706.1"/>
    <property type="molecule type" value="Genomic_DNA"/>
</dbReference>
<sequence length="311" mass="36198">MELLMSIYQPQQINELIMLEVGDCKFPIRIIEKGLSELKKENSLNVGIQPMKKGGESPEVESGENGLFLRCRSSAVNSEVGMNGSGDSRREEVEDRFSIGEDFVQLGQNRRKKRYLNKKIRPIHEIQDVALSTKEKQRRDRKEKTEKEKEILRGDEAEVIKEIGRSEDQGDNNCEFRFVAVVGSSGECAGLIEKEWANMGSLNGQIARKLRKLKRVLKKWNGDNYNMFNNRIANCKERIKVLDEISDQRVLNEREMEQLKRLDVEIWKTMKFKESLWRQKSRMMWLKEGDANTAFFHMAVKIKLKEKPVIE</sequence>
<keyword evidence="2" id="KW-1185">Reference proteome</keyword>